<reference evidence="3" key="1">
    <citation type="submission" date="2016-04" db="EMBL/GenBank/DDBJ databases">
        <authorList>
            <person name="Evans L.H."/>
            <person name="Alamgir A."/>
            <person name="Owens N."/>
            <person name="Weber N.D."/>
            <person name="Virtaneva K."/>
            <person name="Barbian K."/>
            <person name="Babar A."/>
            <person name="Rosenke K."/>
        </authorList>
    </citation>
    <scope>NUCLEOTIDE SEQUENCE</scope>
    <source>
        <strain evidence="3">92-2</strain>
    </source>
</reference>
<dbReference type="Pfam" id="PF00589">
    <property type="entry name" value="Phage_integrase"/>
    <property type="match status" value="1"/>
</dbReference>
<gene>
    <name evidence="3" type="ORF">KM92DES2_11412</name>
</gene>
<evidence type="ECO:0000313" key="3">
    <source>
        <dbReference type="EMBL" id="SBW00841.1"/>
    </source>
</evidence>
<dbReference type="AlphaFoldDB" id="A0A212JN71"/>
<accession>A0A212JN71</accession>
<evidence type="ECO:0000256" key="1">
    <source>
        <dbReference type="ARBA" id="ARBA00023172"/>
    </source>
</evidence>
<dbReference type="GO" id="GO:0015074">
    <property type="term" value="P:DNA integration"/>
    <property type="evidence" value="ECO:0007669"/>
    <property type="project" value="InterPro"/>
</dbReference>
<name>A0A212JN71_9BACT</name>
<dbReference type="InterPro" id="IPR002104">
    <property type="entry name" value="Integrase_catalytic"/>
</dbReference>
<dbReference type="GO" id="GO:0006310">
    <property type="term" value="P:DNA recombination"/>
    <property type="evidence" value="ECO:0007669"/>
    <property type="project" value="UniProtKB-KW"/>
</dbReference>
<dbReference type="PROSITE" id="PS51898">
    <property type="entry name" value="TYR_RECOMBINASE"/>
    <property type="match status" value="1"/>
</dbReference>
<organism evidence="3">
    <name type="scientific">uncultured Desulfovibrio sp</name>
    <dbReference type="NCBI Taxonomy" id="167968"/>
    <lineage>
        <taxon>Bacteria</taxon>
        <taxon>Pseudomonadati</taxon>
        <taxon>Thermodesulfobacteriota</taxon>
        <taxon>Desulfovibrionia</taxon>
        <taxon>Desulfovibrionales</taxon>
        <taxon>Desulfovibrionaceae</taxon>
        <taxon>Desulfovibrio</taxon>
        <taxon>environmental samples</taxon>
    </lineage>
</organism>
<keyword evidence="1" id="KW-0233">DNA recombination</keyword>
<sequence>MRQPSMKLMLKRLCWKAGVTPFGFHAIRHYFAVSLVKSQKADITDIQQLLGHQRPSTTDIYRRSVAPNLGRLAGVIEGAVQSVTAPGGEAEAEG</sequence>
<dbReference type="InterPro" id="IPR011010">
    <property type="entry name" value="DNA_brk_join_enz"/>
</dbReference>
<feature type="domain" description="Tyr recombinase" evidence="2">
    <location>
        <begin position="1"/>
        <end position="77"/>
    </location>
</feature>
<dbReference type="GO" id="GO:0003677">
    <property type="term" value="F:DNA binding"/>
    <property type="evidence" value="ECO:0007669"/>
    <property type="project" value="InterPro"/>
</dbReference>
<dbReference type="SUPFAM" id="SSF56349">
    <property type="entry name" value="DNA breaking-rejoining enzymes"/>
    <property type="match status" value="1"/>
</dbReference>
<protein>
    <recommendedName>
        <fullName evidence="2">Tyr recombinase domain-containing protein</fullName>
    </recommendedName>
</protein>
<evidence type="ECO:0000259" key="2">
    <source>
        <dbReference type="PROSITE" id="PS51898"/>
    </source>
</evidence>
<dbReference type="CDD" id="cd00397">
    <property type="entry name" value="DNA_BRE_C"/>
    <property type="match status" value="1"/>
</dbReference>
<dbReference type="Gene3D" id="1.10.443.10">
    <property type="entry name" value="Intergrase catalytic core"/>
    <property type="match status" value="1"/>
</dbReference>
<dbReference type="EMBL" id="FLUP01000001">
    <property type="protein sequence ID" value="SBW00841.1"/>
    <property type="molecule type" value="Genomic_DNA"/>
</dbReference>
<dbReference type="InterPro" id="IPR013762">
    <property type="entry name" value="Integrase-like_cat_sf"/>
</dbReference>
<proteinExistence type="predicted"/>